<dbReference type="SUPFAM" id="SSF51004">
    <property type="entry name" value="C-terminal (heme d1) domain of cytochrome cd1-nitrite reductase"/>
    <property type="match status" value="1"/>
</dbReference>
<keyword evidence="2" id="KW-0119">Carbohydrate metabolism</keyword>
<dbReference type="InterPro" id="IPR015943">
    <property type="entry name" value="WD40/YVTN_repeat-like_dom_sf"/>
</dbReference>
<dbReference type="GO" id="GO:0017057">
    <property type="term" value="F:6-phosphogluconolactonase activity"/>
    <property type="evidence" value="ECO:0007669"/>
    <property type="project" value="TreeGrafter"/>
</dbReference>
<name>A0A6I3XUM4_9BURK</name>
<accession>A0A6I3XUM4</accession>
<dbReference type="RefSeq" id="WP_155711122.1">
    <property type="nucleotide sequence ID" value="NZ_BMWU01000004.1"/>
</dbReference>
<dbReference type="Gene3D" id="2.130.10.10">
    <property type="entry name" value="YVTN repeat-like/Quinoprotein amine dehydrogenase"/>
    <property type="match status" value="1"/>
</dbReference>
<reference evidence="4 5" key="1">
    <citation type="submission" date="2019-11" db="EMBL/GenBank/DDBJ databases">
        <title>Draft Genome Sequences of Six Type Strains of the Genus Massilia.</title>
        <authorList>
            <person name="Miess H."/>
            <person name="Frediansyah A."/>
            <person name="Goeker M."/>
            <person name="Gross H."/>
        </authorList>
    </citation>
    <scope>NUCLEOTIDE SEQUENCE [LARGE SCALE GENOMIC DNA]</scope>
    <source>
        <strain evidence="4 5">DSM 17513</strain>
    </source>
</reference>
<dbReference type="PANTHER" id="PTHR30344">
    <property type="entry name" value="6-PHOSPHOGLUCONOLACTONASE-RELATED"/>
    <property type="match status" value="1"/>
</dbReference>
<dbReference type="OrthoDB" id="9790815at2"/>
<evidence type="ECO:0000256" key="1">
    <source>
        <dbReference type="ARBA" id="ARBA00005564"/>
    </source>
</evidence>
<comment type="similarity">
    <text evidence="1">Belongs to the cycloisomerase 2 family.</text>
</comment>
<protein>
    <submittedName>
        <fullName evidence="4">Beta-propeller fold lactonase family protein</fullName>
    </submittedName>
</protein>
<gene>
    <name evidence="4" type="ORF">GJV26_23645</name>
</gene>
<proteinExistence type="inferred from homology"/>
<comment type="caution">
    <text evidence="4">The sequence shown here is derived from an EMBL/GenBank/DDBJ whole genome shotgun (WGS) entry which is preliminary data.</text>
</comment>
<dbReference type="GO" id="GO:0005829">
    <property type="term" value="C:cytosol"/>
    <property type="evidence" value="ECO:0007669"/>
    <property type="project" value="TreeGrafter"/>
</dbReference>
<dbReference type="AlphaFoldDB" id="A0A6I3XUM4"/>
<keyword evidence="2" id="KW-0313">Glucose metabolism</keyword>
<sequence>MTRFLRRTSAWISLAAVLASADGFAAELVYVGTQASQVYALRFDAGSGKLASIGTVAEGGAPTWVLAHPRLPVLYAADNAKEKDGKVSAYAVDRATGALVRMGDAPAGGSGTTYLSLDAAATTMFAANFGSGSASSIAVNADGGLRGLVTTLRSAGSGPHRRQGSAHAHSVAIDPSGRYVLVPDLGADRVFIYGFDPGSGALVPDDAARPRSFAAPPGSGPRHLAFGAGGVFVYVLNELAAEIMTLRWDAQHGGLAPVQTVPISSAGFQGNKSGSEIAASPDGRFVYAANRGEHALQAYRADAATGQLSLVQRIPSGGEVPWGFALHPSGKWLLVANQRSGKVALFGIDAVTGMLAATGQAVDVPSPVSIAFVR</sequence>
<organism evidence="4 5">
    <name type="scientific">Pseudoduganella dura</name>
    <dbReference type="NCBI Taxonomy" id="321982"/>
    <lineage>
        <taxon>Bacteria</taxon>
        <taxon>Pseudomonadati</taxon>
        <taxon>Pseudomonadota</taxon>
        <taxon>Betaproteobacteria</taxon>
        <taxon>Burkholderiales</taxon>
        <taxon>Oxalobacteraceae</taxon>
        <taxon>Telluria group</taxon>
        <taxon>Pseudoduganella</taxon>
    </lineage>
</organism>
<dbReference type="InterPro" id="IPR050282">
    <property type="entry name" value="Cycloisomerase_2"/>
</dbReference>
<evidence type="ECO:0000313" key="5">
    <source>
        <dbReference type="Proteomes" id="UP000431684"/>
    </source>
</evidence>
<evidence type="ECO:0000313" key="4">
    <source>
        <dbReference type="EMBL" id="MUI15425.1"/>
    </source>
</evidence>
<dbReference type="Proteomes" id="UP000431684">
    <property type="component" value="Unassembled WGS sequence"/>
</dbReference>
<dbReference type="PANTHER" id="PTHR30344:SF1">
    <property type="entry name" value="6-PHOSPHOGLUCONOLACTONASE"/>
    <property type="match status" value="1"/>
</dbReference>
<dbReference type="Pfam" id="PF10282">
    <property type="entry name" value="Lactonase"/>
    <property type="match status" value="1"/>
</dbReference>
<feature type="signal peptide" evidence="3">
    <location>
        <begin position="1"/>
        <end position="25"/>
    </location>
</feature>
<evidence type="ECO:0000256" key="2">
    <source>
        <dbReference type="ARBA" id="ARBA00022526"/>
    </source>
</evidence>
<dbReference type="InterPro" id="IPR019405">
    <property type="entry name" value="Lactonase_7-beta_prop"/>
</dbReference>
<keyword evidence="5" id="KW-1185">Reference proteome</keyword>
<evidence type="ECO:0000256" key="3">
    <source>
        <dbReference type="SAM" id="SignalP"/>
    </source>
</evidence>
<dbReference type="InterPro" id="IPR011048">
    <property type="entry name" value="Haem_d1_sf"/>
</dbReference>
<keyword evidence="3" id="KW-0732">Signal</keyword>
<feature type="chain" id="PRO_5026270267" evidence="3">
    <location>
        <begin position="26"/>
        <end position="374"/>
    </location>
</feature>
<dbReference type="EMBL" id="WNWM01000002">
    <property type="protein sequence ID" value="MUI15425.1"/>
    <property type="molecule type" value="Genomic_DNA"/>
</dbReference>
<dbReference type="GO" id="GO:0006006">
    <property type="term" value="P:glucose metabolic process"/>
    <property type="evidence" value="ECO:0007669"/>
    <property type="project" value="UniProtKB-KW"/>
</dbReference>